<protein>
    <submittedName>
        <fullName evidence="6">Branched-chain amino acid ABC transporter substrate-binding protein</fullName>
    </submittedName>
</protein>
<evidence type="ECO:0000256" key="4">
    <source>
        <dbReference type="SAM" id="SignalP"/>
    </source>
</evidence>
<dbReference type="InterPro" id="IPR028082">
    <property type="entry name" value="Peripla_BP_I"/>
</dbReference>
<evidence type="ECO:0000259" key="5">
    <source>
        <dbReference type="Pfam" id="PF13458"/>
    </source>
</evidence>
<sequence>MRRLVLTAGVLALSAFSAAADVAVRVTYLRHEQIRPPVLSNLDEVPADLGVAGAELAINDSRTTGKFLGHTYDLTLVSVPPEGDLIAAARTALGETRLVVLDMPGAEMLAVADLPEAAGALLFNATQADPALREQDCRANLLHTLPDQDMRADALMQFVAARRWTDLALIEGTHPGDQAWAQALRDSARKFGLKIGAEKTWAFDADMRRNASQEVPLFTQSLGKYDLLLVADELGDFARYIPFNTWLARPVAGSVSLVPVAWNRVMEQWGAVQMQDRFRALAARDMLPEDYASWAAIRALSEAATRTSSADPATLRAYILSDAFELAAFKGRPLSFRPWNGQLRQPIALVSGEAVVAQAPLEGFLHQRNELDTLGRDLPETRCEAFQ</sequence>
<dbReference type="PANTHER" id="PTHR30483:SF6">
    <property type="entry name" value="PERIPLASMIC BINDING PROTEIN OF ABC TRANSPORTER FOR NATURAL AMINO ACIDS"/>
    <property type="match status" value="1"/>
</dbReference>
<feature type="signal peptide" evidence="4">
    <location>
        <begin position="1"/>
        <end position="19"/>
    </location>
</feature>
<dbReference type="NCBIfam" id="TIGR03863">
    <property type="entry name" value="PQQ_ABC_bind"/>
    <property type="match status" value="1"/>
</dbReference>
<evidence type="ECO:0000256" key="1">
    <source>
        <dbReference type="ARBA" id="ARBA00010062"/>
    </source>
</evidence>
<organism evidence="6 7">
    <name type="scientific">Thalassobius vesicularis</name>
    <dbReference type="NCBI Taxonomy" id="1294297"/>
    <lineage>
        <taxon>Bacteria</taxon>
        <taxon>Pseudomonadati</taxon>
        <taxon>Pseudomonadota</taxon>
        <taxon>Alphaproteobacteria</taxon>
        <taxon>Rhodobacterales</taxon>
        <taxon>Roseobacteraceae</taxon>
        <taxon>Thalassovita</taxon>
    </lineage>
</organism>
<keyword evidence="2 4" id="KW-0732">Signal</keyword>
<keyword evidence="3" id="KW-0029">Amino-acid transport</keyword>
<dbReference type="EMBL" id="SSMD01000010">
    <property type="protein sequence ID" value="THD71743.1"/>
    <property type="molecule type" value="Genomic_DNA"/>
</dbReference>
<feature type="chain" id="PRO_5020557426" evidence="4">
    <location>
        <begin position="20"/>
        <end position="387"/>
    </location>
</feature>
<reference evidence="6 7" key="1">
    <citation type="submission" date="2019-04" db="EMBL/GenBank/DDBJ databases">
        <title>Draft genome sequence of Youngimonas vesicularis.</title>
        <authorList>
            <person name="Hameed A."/>
        </authorList>
    </citation>
    <scope>NUCLEOTIDE SEQUENCE [LARGE SCALE GENOMIC DNA]</scope>
    <source>
        <strain evidence="6 7">CC-AMW-E</strain>
    </source>
</reference>
<keyword evidence="7" id="KW-1185">Reference proteome</keyword>
<dbReference type="SUPFAM" id="SSF53822">
    <property type="entry name" value="Periplasmic binding protein-like I"/>
    <property type="match status" value="1"/>
</dbReference>
<dbReference type="Pfam" id="PF13458">
    <property type="entry name" value="Peripla_BP_6"/>
    <property type="match status" value="1"/>
</dbReference>
<dbReference type="GO" id="GO:0006865">
    <property type="term" value="P:amino acid transport"/>
    <property type="evidence" value="ECO:0007669"/>
    <property type="project" value="UniProtKB-KW"/>
</dbReference>
<dbReference type="Proteomes" id="UP000306113">
    <property type="component" value="Unassembled WGS sequence"/>
</dbReference>
<dbReference type="OrthoDB" id="5341635at2"/>
<comment type="caution">
    <text evidence="6">The sequence shown here is derived from an EMBL/GenBank/DDBJ whole genome shotgun (WGS) entry which is preliminary data.</text>
</comment>
<comment type="similarity">
    <text evidence="1">Belongs to the leucine-binding protein family.</text>
</comment>
<evidence type="ECO:0000313" key="7">
    <source>
        <dbReference type="Proteomes" id="UP000306113"/>
    </source>
</evidence>
<accession>A0A4S3M7V3</accession>
<dbReference type="Gene3D" id="3.40.50.2300">
    <property type="match status" value="2"/>
</dbReference>
<dbReference type="InterPro" id="IPR022478">
    <property type="entry name" value="ABC_transptr_sub-bd_PQQ"/>
</dbReference>
<evidence type="ECO:0000256" key="2">
    <source>
        <dbReference type="ARBA" id="ARBA00022729"/>
    </source>
</evidence>
<feature type="domain" description="Leucine-binding protein" evidence="5">
    <location>
        <begin position="51"/>
        <end position="198"/>
    </location>
</feature>
<evidence type="ECO:0000313" key="6">
    <source>
        <dbReference type="EMBL" id="THD71743.1"/>
    </source>
</evidence>
<keyword evidence="3" id="KW-0813">Transport</keyword>
<proteinExistence type="inferred from homology"/>
<name>A0A4S3M7V3_9RHOB</name>
<evidence type="ECO:0000256" key="3">
    <source>
        <dbReference type="ARBA" id="ARBA00022970"/>
    </source>
</evidence>
<dbReference type="InterPro" id="IPR051010">
    <property type="entry name" value="BCAA_transport"/>
</dbReference>
<gene>
    <name evidence="6" type="ORF">E7681_16620</name>
</gene>
<dbReference type="RefSeq" id="WP_136340389.1">
    <property type="nucleotide sequence ID" value="NZ_SSMD01000010.1"/>
</dbReference>
<dbReference type="AlphaFoldDB" id="A0A4S3M7V3"/>
<dbReference type="PANTHER" id="PTHR30483">
    <property type="entry name" value="LEUCINE-SPECIFIC-BINDING PROTEIN"/>
    <property type="match status" value="1"/>
</dbReference>
<dbReference type="InterPro" id="IPR028081">
    <property type="entry name" value="Leu-bd"/>
</dbReference>